<accession>A0A2W5T6H6</accession>
<proteinExistence type="predicted"/>
<organism evidence="1 2">
    <name type="scientific">Archangium gephyra</name>
    <dbReference type="NCBI Taxonomy" id="48"/>
    <lineage>
        <taxon>Bacteria</taxon>
        <taxon>Pseudomonadati</taxon>
        <taxon>Myxococcota</taxon>
        <taxon>Myxococcia</taxon>
        <taxon>Myxococcales</taxon>
        <taxon>Cystobacterineae</taxon>
        <taxon>Archangiaceae</taxon>
        <taxon>Archangium</taxon>
    </lineage>
</organism>
<evidence type="ECO:0000313" key="2">
    <source>
        <dbReference type="Proteomes" id="UP000249061"/>
    </source>
</evidence>
<comment type="caution">
    <text evidence="1">The sequence shown here is derived from an EMBL/GenBank/DDBJ whole genome shotgun (WGS) entry which is preliminary data.</text>
</comment>
<evidence type="ECO:0000313" key="1">
    <source>
        <dbReference type="EMBL" id="PZR08583.1"/>
    </source>
</evidence>
<name>A0A2W5T6H6_9BACT</name>
<reference evidence="1 2" key="1">
    <citation type="submission" date="2017-08" db="EMBL/GenBank/DDBJ databases">
        <title>Infants hospitalized years apart are colonized by the same room-sourced microbial strains.</title>
        <authorList>
            <person name="Brooks B."/>
            <person name="Olm M.R."/>
            <person name="Firek B.A."/>
            <person name="Baker R."/>
            <person name="Thomas B.C."/>
            <person name="Morowitz M.J."/>
            <person name="Banfield J.F."/>
        </authorList>
    </citation>
    <scope>NUCLEOTIDE SEQUENCE [LARGE SCALE GENOMIC DNA]</scope>
    <source>
        <strain evidence="1">S2_003_000_R2_14</strain>
    </source>
</reference>
<gene>
    <name evidence="1" type="ORF">DI536_24045</name>
</gene>
<dbReference type="Proteomes" id="UP000249061">
    <property type="component" value="Unassembled WGS sequence"/>
</dbReference>
<protein>
    <recommendedName>
        <fullName evidence="3">Lipoprotein</fullName>
    </recommendedName>
</protein>
<evidence type="ECO:0008006" key="3">
    <source>
        <dbReference type="Google" id="ProtNLM"/>
    </source>
</evidence>
<dbReference type="PROSITE" id="PS51257">
    <property type="entry name" value="PROKAR_LIPOPROTEIN"/>
    <property type="match status" value="1"/>
</dbReference>
<dbReference type="EMBL" id="QFQP01000024">
    <property type="protein sequence ID" value="PZR08583.1"/>
    <property type="molecule type" value="Genomic_DNA"/>
</dbReference>
<dbReference type="AlphaFoldDB" id="A0A2W5T6H6"/>
<sequence>MRLLLITCLVALSSCDLSKHPENTGTGVPSNLVLRSYEVPNNGAQRLRGTLKDLLWFGNESKDANRFVGRADVGPDGRLIVLAPESVHDGVKTIIANLATSPAKEPGTVRIDYWVVRGSAGEGELPANLGEIATALNEVKKNDGPMAFDLVEKLSVSSLPNERGVMDGRDTRVRQVTNVLDGNVVADLDLERFGQRLSTRVRLKPGVIAVLASAGMASADVKDTTHTVYFVVRVADVSAQ</sequence>